<dbReference type="KEGG" id="ntp:CRH09_15540"/>
<accession>A0A291RJD1</accession>
<evidence type="ECO:0000313" key="2">
    <source>
        <dbReference type="Proteomes" id="UP000221961"/>
    </source>
</evidence>
<dbReference type="InterPro" id="IPR046268">
    <property type="entry name" value="DUF6301"/>
</dbReference>
<evidence type="ECO:0000313" key="1">
    <source>
        <dbReference type="EMBL" id="ATL67400.1"/>
    </source>
</evidence>
<proteinExistence type="predicted"/>
<dbReference type="AlphaFoldDB" id="A0A291RJD1"/>
<gene>
    <name evidence="1" type="ORF">CRH09_15540</name>
</gene>
<dbReference type="Proteomes" id="UP000221961">
    <property type="component" value="Chromosome"/>
</dbReference>
<organism evidence="1 2">
    <name type="scientific">Nocardia terpenica</name>
    <dbReference type="NCBI Taxonomy" id="455432"/>
    <lineage>
        <taxon>Bacteria</taxon>
        <taxon>Bacillati</taxon>
        <taxon>Actinomycetota</taxon>
        <taxon>Actinomycetes</taxon>
        <taxon>Mycobacteriales</taxon>
        <taxon>Nocardiaceae</taxon>
        <taxon>Nocardia</taxon>
    </lineage>
</organism>
<dbReference type="Pfam" id="PF19818">
    <property type="entry name" value="DUF6301"/>
    <property type="match status" value="1"/>
</dbReference>
<sequence length="140" mass="15535">MDDHELVDLATRLRGLIWSWRMDDMLGLMNVTGWTVRAVEPGRITVDTRLGTADGYVLGEGLQADCLDVLVTGPATDDEAGRARLNDTFTRMTAALIDALGEPAEQVLDDELPRVCWVDKKTVLAITREVPYIHLLLTEL</sequence>
<protein>
    <submittedName>
        <fullName evidence="1">Uncharacterized protein</fullName>
    </submittedName>
</protein>
<name>A0A291RJD1_9NOCA</name>
<reference evidence="1 2" key="1">
    <citation type="submission" date="2017-10" db="EMBL/GenBank/DDBJ databases">
        <title>Comparative genomics between pathogenic Norcardia.</title>
        <authorList>
            <person name="Zeng L."/>
        </authorList>
    </citation>
    <scope>NUCLEOTIDE SEQUENCE [LARGE SCALE GENOMIC DNA]</scope>
    <source>
        <strain evidence="1 2">NC_YFY_NT001</strain>
    </source>
</reference>
<dbReference type="EMBL" id="CP023778">
    <property type="protein sequence ID" value="ATL67400.1"/>
    <property type="molecule type" value="Genomic_DNA"/>
</dbReference>